<reference evidence="1 2" key="1">
    <citation type="submission" date="2019-11" db="EMBL/GenBank/DDBJ databases">
        <title>Whole genome sequence of Oryza granulata.</title>
        <authorList>
            <person name="Li W."/>
        </authorList>
    </citation>
    <scope>NUCLEOTIDE SEQUENCE [LARGE SCALE GENOMIC DNA]</scope>
    <source>
        <strain evidence="2">cv. Menghai</strain>
        <tissue evidence="1">Leaf</tissue>
    </source>
</reference>
<accession>A0A6G1F0G9</accession>
<dbReference type="AlphaFoldDB" id="A0A6G1F0G9"/>
<protein>
    <submittedName>
        <fullName evidence="1">Uncharacterized protein</fullName>
    </submittedName>
</protein>
<gene>
    <name evidence="1" type="ORF">E2562_032267</name>
</gene>
<name>A0A6G1F0G9_9ORYZ</name>
<keyword evidence="2" id="KW-1185">Reference proteome</keyword>
<sequence length="70" mass="7409">MAARACHATGAGLAVELCHTTETKRGKAWKVSSVPVLAMPLQLAWLCSLATLRVAGEAVLPRHLLWCGNA</sequence>
<dbReference type="Proteomes" id="UP000479710">
    <property type="component" value="Unassembled WGS sequence"/>
</dbReference>
<evidence type="ECO:0000313" key="1">
    <source>
        <dbReference type="EMBL" id="KAF0930373.1"/>
    </source>
</evidence>
<organism evidence="1 2">
    <name type="scientific">Oryza meyeriana var. granulata</name>
    <dbReference type="NCBI Taxonomy" id="110450"/>
    <lineage>
        <taxon>Eukaryota</taxon>
        <taxon>Viridiplantae</taxon>
        <taxon>Streptophyta</taxon>
        <taxon>Embryophyta</taxon>
        <taxon>Tracheophyta</taxon>
        <taxon>Spermatophyta</taxon>
        <taxon>Magnoliopsida</taxon>
        <taxon>Liliopsida</taxon>
        <taxon>Poales</taxon>
        <taxon>Poaceae</taxon>
        <taxon>BOP clade</taxon>
        <taxon>Oryzoideae</taxon>
        <taxon>Oryzeae</taxon>
        <taxon>Oryzinae</taxon>
        <taxon>Oryza</taxon>
        <taxon>Oryza meyeriana</taxon>
    </lineage>
</organism>
<evidence type="ECO:0000313" key="2">
    <source>
        <dbReference type="Proteomes" id="UP000479710"/>
    </source>
</evidence>
<dbReference type="EMBL" id="SPHZ02000002">
    <property type="protein sequence ID" value="KAF0930373.1"/>
    <property type="molecule type" value="Genomic_DNA"/>
</dbReference>
<proteinExistence type="predicted"/>
<comment type="caution">
    <text evidence="1">The sequence shown here is derived from an EMBL/GenBank/DDBJ whole genome shotgun (WGS) entry which is preliminary data.</text>
</comment>